<keyword evidence="3" id="KW-0813">Transport</keyword>
<keyword evidence="5 8" id="KW-1133">Transmembrane helix</keyword>
<feature type="transmembrane region" description="Helical" evidence="8">
    <location>
        <begin position="246"/>
        <end position="263"/>
    </location>
</feature>
<evidence type="ECO:0000256" key="6">
    <source>
        <dbReference type="ARBA" id="ARBA00023136"/>
    </source>
</evidence>
<feature type="transmembrane region" description="Helical" evidence="8">
    <location>
        <begin position="404"/>
        <end position="425"/>
    </location>
</feature>
<feature type="transmembrane region" description="Helical" evidence="8">
    <location>
        <begin position="377"/>
        <end position="398"/>
    </location>
</feature>
<dbReference type="EMBL" id="FOFG01000005">
    <property type="protein sequence ID" value="SEQ56551.1"/>
    <property type="molecule type" value="Genomic_DNA"/>
</dbReference>
<reference evidence="9 10" key="1">
    <citation type="submission" date="2016-10" db="EMBL/GenBank/DDBJ databases">
        <authorList>
            <person name="de Groot N.N."/>
        </authorList>
    </citation>
    <scope>NUCLEOTIDE SEQUENCE [LARGE SCALE GENOMIC DNA]</scope>
    <source>
        <strain evidence="9 10">A52C2</strain>
    </source>
</reference>
<feature type="transmembrane region" description="Helical" evidence="8">
    <location>
        <begin position="432"/>
        <end position="449"/>
    </location>
</feature>
<keyword evidence="6 8" id="KW-0472">Membrane</keyword>
<organism evidence="9 10">
    <name type="scientific">Faunimonas pinastri</name>
    <dbReference type="NCBI Taxonomy" id="1855383"/>
    <lineage>
        <taxon>Bacteria</taxon>
        <taxon>Pseudomonadati</taxon>
        <taxon>Pseudomonadota</taxon>
        <taxon>Alphaproteobacteria</taxon>
        <taxon>Hyphomicrobiales</taxon>
        <taxon>Afifellaceae</taxon>
        <taxon>Faunimonas</taxon>
    </lineage>
</organism>
<keyword evidence="10" id="KW-1185">Reference proteome</keyword>
<gene>
    <name evidence="9" type="ORF">SAMN05216548_105228</name>
</gene>
<evidence type="ECO:0000313" key="10">
    <source>
        <dbReference type="Proteomes" id="UP000199647"/>
    </source>
</evidence>
<dbReference type="InterPro" id="IPR038377">
    <property type="entry name" value="Na/Glc_symporter_sf"/>
</dbReference>
<dbReference type="GO" id="GO:0022857">
    <property type="term" value="F:transmembrane transporter activity"/>
    <property type="evidence" value="ECO:0007669"/>
    <property type="project" value="InterPro"/>
</dbReference>
<dbReference type="Gene3D" id="1.20.1730.10">
    <property type="entry name" value="Sodium/glucose cotransporter"/>
    <property type="match status" value="1"/>
</dbReference>
<evidence type="ECO:0000256" key="3">
    <source>
        <dbReference type="ARBA" id="ARBA00022448"/>
    </source>
</evidence>
<protein>
    <submittedName>
        <fullName evidence="9">Solute:Na+ symporter, SSS family</fullName>
    </submittedName>
</protein>
<feature type="transmembrane region" description="Helical" evidence="8">
    <location>
        <begin position="81"/>
        <end position="106"/>
    </location>
</feature>
<comment type="similarity">
    <text evidence="2 7">Belongs to the sodium:solute symporter (SSF) (TC 2.A.21) family.</text>
</comment>
<dbReference type="Proteomes" id="UP000199647">
    <property type="component" value="Unassembled WGS sequence"/>
</dbReference>
<accession>A0A1H9H2I9</accession>
<sequence>MNGVATNWTALSVFIAFFVLVTVMGFVAARWRAGDLSELHEWGLGGRQFGAVITWFLVGGDFYTAYTVIAVPALVYAVGAYGFFALPYTILVYPFVFAVMPRLWAVSRARNYITAADFAEGRYGSKWLALVIAITGIVATMPYIALQLVGMQVVIGAMGLGGEGFSGEIPLIIAFVILAVYTYTSGIRAPAMIAFVKDIMIYIVVIAAVIVIPLHLGGYGAVFDSAGKAFAAKGGATGLTLHSGQLLPYATLALGSALAGFMYPHTMTGILSSASGDAIRKNAIFLPIYTILLGLIALLGYMAIAANIHVSQNSAVVPALFLNIFPNWFAGFAFAAIAIGALVPAAIMSIGTANLFTRNIWRPFVNPNLAGAQESRIAKLVSLLVKFGALIFIIFLPTQFAIDLQLLGGVWILQIFPAVVFGLFTAWFRSEGLLVGWVAGFGLGSWLAYVDGLKPVHSFVIGGDKYTIYIGLIALVVNIVVSAIFTLVFRAIRPVYARDETVEADYDVNRIDAELRA</sequence>
<dbReference type="OrthoDB" id="9810181at2"/>
<dbReference type="NCBIfam" id="NF046076">
    <property type="entry name" value="monocarbox_MctP"/>
    <property type="match status" value="1"/>
</dbReference>
<evidence type="ECO:0000256" key="7">
    <source>
        <dbReference type="RuleBase" id="RU362091"/>
    </source>
</evidence>
<dbReference type="STRING" id="1855383.SAMN05216548_105228"/>
<keyword evidence="4 8" id="KW-0812">Transmembrane</keyword>
<feature type="transmembrane region" description="Helical" evidence="8">
    <location>
        <begin position="199"/>
        <end position="216"/>
    </location>
</feature>
<dbReference type="PROSITE" id="PS50283">
    <property type="entry name" value="NA_SOLUT_SYMP_3"/>
    <property type="match status" value="1"/>
</dbReference>
<dbReference type="PANTHER" id="PTHR48086">
    <property type="entry name" value="SODIUM/PROLINE SYMPORTER-RELATED"/>
    <property type="match status" value="1"/>
</dbReference>
<dbReference type="GO" id="GO:0005886">
    <property type="term" value="C:plasma membrane"/>
    <property type="evidence" value="ECO:0007669"/>
    <property type="project" value="TreeGrafter"/>
</dbReference>
<evidence type="ECO:0000256" key="2">
    <source>
        <dbReference type="ARBA" id="ARBA00006434"/>
    </source>
</evidence>
<comment type="subcellular location">
    <subcellularLocation>
        <location evidence="1">Membrane</location>
        <topology evidence="1">Multi-pass membrane protein</topology>
    </subcellularLocation>
</comment>
<dbReference type="PANTHER" id="PTHR48086:SF8">
    <property type="entry name" value="MONOCARBOXYLIC ACID PERMEASE"/>
    <property type="match status" value="1"/>
</dbReference>
<dbReference type="InterPro" id="IPR050277">
    <property type="entry name" value="Sodium:Solute_Symporter"/>
</dbReference>
<feature type="transmembrane region" description="Helical" evidence="8">
    <location>
        <begin position="127"/>
        <end position="149"/>
    </location>
</feature>
<feature type="transmembrane region" description="Helical" evidence="8">
    <location>
        <begin position="328"/>
        <end position="356"/>
    </location>
</feature>
<evidence type="ECO:0000313" key="9">
    <source>
        <dbReference type="EMBL" id="SEQ56551.1"/>
    </source>
</evidence>
<name>A0A1H9H2I9_9HYPH</name>
<evidence type="ECO:0000256" key="4">
    <source>
        <dbReference type="ARBA" id="ARBA00022692"/>
    </source>
</evidence>
<feature type="transmembrane region" description="Helical" evidence="8">
    <location>
        <begin position="284"/>
        <end position="308"/>
    </location>
</feature>
<dbReference type="Pfam" id="PF00474">
    <property type="entry name" value="SSF"/>
    <property type="match status" value="1"/>
</dbReference>
<dbReference type="AlphaFoldDB" id="A0A1H9H2I9"/>
<feature type="transmembrane region" description="Helical" evidence="8">
    <location>
        <begin position="6"/>
        <end position="28"/>
    </location>
</feature>
<evidence type="ECO:0000256" key="1">
    <source>
        <dbReference type="ARBA" id="ARBA00004141"/>
    </source>
</evidence>
<proteinExistence type="inferred from homology"/>
<dbReference type="InterPro" id="IPR001734">
    <property type="entry name" value="Na/solute_symporter"/>
</dbReference>
<feature type="transmembrane region" description="Helical" evidence="8">
    <location>
        <begin position="169"/>
        <end position="187"/>
    </location>
</feature>
<dbReference type="RefSeq" id="WP_092496351.1">
    <property type="nucleotide sequence ID" value="NZ_FOFG01000005.1"/>
</dbReference>
<feature type="transmembrane region" description="Helical" evidence="8">
    <location>
        <begin position="469"/>
        <end position="489"/>
    </location>
</feature>
<evidence type="ECO:0000256" key="5">
    <source>
        <dbReference type="ARBA" id="ARBA00022989"/>
    </source>
</evidence>
<feature type="transmembrane region" description="Helical" evidence="8">
    <location>
        <begin position="49"/>
        <end position="75"/>
    </location>
</feature>
<evidence type="ECO:0000256" key="8">
    <source>
        <dbReference type="SAM" id="Phobius"/>
    </source>
</evidence>